<reference evidence="2" key="1">
    <citation type="submission" date="2018-11" db="EMBL/GenBank/DDBJ databases">
        <authorList>
            <person name="Alioto T."/>
            <person name="Alioto T."/>
        </authorList>
    </citation>
    <scope>NUCLEOTIDE SEQUENCE</scope>
</reference>
<evidence type="ECO:0000313" key="2">
    <source>
        <dbReference type="EMBL" id="VDI64854.1"/>
    </source>
</evidence>
<sequence>MQGRGNTTGTQLVPSVNSTLMLTVKTTEVSCKDSAKFICKVVISGGRTAQDSAQLNVVVSASKISLEDVTGHRKSIYYHGDTVELACHATFTAPACLRWCIKKQTDEDFSEYVNNINTTGMSYDGCQYYRESTLEYNMTKEDTKTIIACDLATTPHCSNSNPKESSIILGNEIVDLVDIQVPQHLLYKKQSLSISCISKPLLMRDIISGVSLYKVTGKSLTLILEARHDNILQKSITKWYDPDLQYRANLVTSTINPKTNATLKIEIPFYNVKCWDASTYRCELVLFGNKFSVSQRSLSIMSSAQYIETKISTPVALNKDDIKIDCLTWNFETNDTIAEIVLSKLGSNGLSRIIAAQLSFSEGTKLKWYDMNYKSRAVVLSASVYPASSANISLQIPKHNVRCSDAGSYVCEVISIGDKNGKIPSTEKFTVEEITSTSSINTYTIGKTIVLKCGGKVGNPPGLPIWCRKTSHDINYMEYIGNDNLMISVTDPKPFECQFERFSLLQYNVSVDDKHTELGCALSSEGCDTLKPATAFAIKGLNPEIDKPT</sequence>
<dbReference type="PROSITE" id="PS50835">
    <property type="entry name" value="IG_LIKE"/>
    <property type="match status" value="1"/>
</dbReference>
<dbReference type="InterPro" id="IPR007110">
    <property type="entry name" value="Ig-like_dom"/>
</dbReference>
<feature type="non-terminal residue" evidence="2">
    <location>
        <position position="1"/>
    </location>
</feature>
<dbReference type="OrthoDB" id="6116388at2759"/>
<accession>A0A8B6GJ55</accession>
<comment type="caution">
    <text evidence="2">The sequence shown here is derived from an EMBL/GenBank/DDBJ whole genome shotgun (WGS) entry which is preliminary data.</text>
</comment>
<keyword evidence="3" id="KW-1185">Reference proteome</keyword>
<name>A0A8B6GJ55_MYTGA</name>
<dbReference type="AlphaFoldDB" id="A0A8B6GJ55"/>
<evidence type="ECO:0000313" key="3">
    <source>
        <dbReference type="Proteomes" id="UP000596742"/>
    </source>
</evidence>
<evidence type="ECO:0000259" key="1">
    <source>
        <dbReference type="PROSITE" id="PS50835"/>
    </source>
</evidence>
<dbReference type="EMBL" id="UYJE01008559">
    <property type="protein sequence ID" value="VDI64854.1"/>
    <property type="molecule type" value="Genomic_DNA"/>
</dbReference>
<proteinExistence type="predicted"/>
<dbReference type="InterPro" id="IPR013783">
    <property type="entry name" value="Ig-like_fold"/>
</dbReference>
<protein>
    <recommendedName>
        <fullName evidence="1">Ig-like domain-containing protein</fullName>
    </recommendedName>
</protein>
<gene>
    <name evidence="2" type="ORF">MGAL_10B064769</name>
</gene>
<organism evidence="2 3">
    <name type="scientific">Mytilus galloprovincialis</name>
    <name type="common">Mediterranean mussel</name>
    <dbReference type="NCBI Taxonomy" id="29158"/>
    <lineage>
        <taxon>Eukaryota</taxon>
        <taxon>Metazoa</taxon>
        <taxon>Spiralia</taxon>
        <taxon>Lophotrochozoa</taxon>
        <taxon>Mollusca</taxon>
        <taxon>Bivalvia</taxon>
        <taxon>Autobranchia</taxon>
        <taxon>Pteriomorphia</taxon>
        <taxon>Mytilida</taxon>
        <taxon>Mytiloidea</taxon>
        <taxon>Mytilidae</taxon>
        <taxon>Mytilinae</taxon>
        <taxon>Mytilus</taxon>
    </lineage>
</organism>
<dbReference type="Gene3D" id="2.60.40.10">
    <property type="entry name" value="Immunoglobulins"/>
    <property type="match status" value="1"/>
</dbReference>
<feature type="domain" description="Ig-like" evidence="1">
    <location>
        <begin position="320"/>
        <end position="430"/>
    </location>
</feature>
<dbReference type="Proteomes" id="UP000596742">
    <property type="component" value="Unassembled WGS sequence"/>
</dbReference>